<gene>
    <name evidence="2" type="ORF">HW555_002683</name>
</gene>
<comment type="caution">
    <text evidence="2">The sequence shown here is derived from an EMBL/GenBank/DDBJ whole genome shotgun (WGS) entry which is preliminary data.</text>
</comment>
<feature type="compositionally biased region" description="Pro residues" evidence="1">
    <location>
        <begin position="87"/>
        <end position="96"/>
    </location>
</feature>
<feature type="compositionally biased region" description="Low complexity" evidence="1">
    <location>
        <begin position="38"/>
        <end position="54"/>
    </location>
</feature>
<evidence type="ECO:0000313" key="2">
    <source>
        <dbReference type="EMBL" id="KAF9421468.1"/>
    </source>
</evidence>
<accession>A0A835GNJ6</accession>
<keyword evidence="3" id="KW-1185">Reference proteome</keyword>
<proteinExistence type="predicted"/>
<dbReference type="AlphaFoldDB" id="A0A835GNJ6"/>
<sequence length="122" mass="12776">MGGLRGVLPTCRLFSCGNKMAAVDIAVTSTKTARRARSATTATSRSNRSLAATRCSWRAAASRNVQPQHAHRGHAFAQPVSTGVFAAPPPPPPPPGTVAVFACVPPSKSNEKNIPTQDSRDD</sequence>
<reference evidence="2" key="1">
    <citation type="submission" date="2020-08" db="EMBL/GenBank/DDBJ databases">
        <title>Spodoptera exigua strain:BAW_Kor-Di-RS1 Genome sequencing and assembly.</title>
        <authorList>
            <person name="Kim J."/>
            <person name="Nam H.Y."/>
            <person name="Kwon M."/>
            <person name="Choi J.H."/>
            <person name="Cho S.R."/>
            <person name="Kim G.-H."/>
        </authorList>
    </citation>
    <scope>NUCLEOTIDE SEQUENCE</scope>
    <source>
        <strain evidence="2">BAW_Kor-Di-RS1</strain>
        <tissue evidence="2">Whole-body</tissue>
    </source>
</reference>
<dbReference type="EMBL" id="JACKWZ010000024">
    <property type="protein sequence ID" value="KAF9421468.1"/>
    <property type="molecule type" value="Genomic_DNA"/>
</dbReference>
<dbReference type="Proteomes" id="UP000648187">
    <property type="component" value="Unassembled WGS sequence"/>
</dbReference>
<name>A0A835GNJ6_SPOEX</name>
<organism evidence="2 3">
    <name type="scientific">Spodoptera exigua</name>
    <name type="common">Beet armyworm</name>
    <name type="synonym">Noctua fulgens</name>
    <dbReference type="NCBI Taxonomy" id="7107"/>
    <lineage>
        <taxon>Eukaryota</taxon>
        <taxon>Metazoa</taxon>
        <taxon>Ecdysozoa</taxon>
        <taxon>Arthropoda</taxon>
        <taxon>Hexapoda</taxon>
        <taxon>Insecta</taxon>
        <taxon>Pterygota</taxon>
        <taxon>Neoptera</taxon>
        <taxon>Endopterygota</taxon>
        <taxon>Lepidoptera</taxon>
        <taxon>Glossata</taxon>
        <taxon>Ditrysia</taxon>
        <taxon>Noctuoidea</taxon>
        <taxon>Noctuidae</taxon>
        <taxon>Amphipyrinae</taxon>
        <taxon>Spodoptera</taxon>
    </lineage>
</organism>
<feature type="region of interest" description="Disordered" evidence="1">
    <location>
        <begin position="31"/>
        <end position="98"/>
    </location>
</feature>
<protein>
    <submittedName>
        <fullName evidence="2">Uncharacterized protein</fullName>
    </submittedName>
</protein>
<evidence type="ECO:0000256" key="1">
    <source>
        <dbReference type="SAM" id="MobiDB-lite"/>
    </source>
</evidence>
<evidence type="ECO:0000313" key="3">
    <source>
        <dbReference type="Proteomes" id="UP000648187"/>
    </source>
</evidence>